<protein>
    <submittedName>
        <fullName evidence="2">Uncharacterized protein</fullName>
    </submittedName>
</protein>
<dbReference type="EMBL" id="AZFS01000006">
    <property type="protein sequence ID" value="KRL98304.1"/>
    <property type="molecule type" value="Genomic_DNA"/>
</dbReference>
<keyword evidence="1" id="KW-1133">Transmembrane helix</keyword>
<sequence>MFTQFSSLLGGLHGIHSVRVFHWIFRENPMIGTILIVGLILFLIYRYMNRR</sequence>
<dbReference type="AlphaFoldDB" id="A0A0R1UYE2"/>
<dbReference type="RefSeq" id="WP_169788488.1">
    <property type="nucleotide sequence ID" value="NZ_AZFS01000006.1"/>
</dbReference>
<evidence type="ECO:0000313" key="3">
    <source>
        <dbReference type="Proteomes" id="UP000051580"/>
    </source>
</evidence>
<keyword evidence="3" id="KW-1185">Reference proteome</keyword>
<evidence type="ECO:0000313" key="2">
    <source>
        <dbReference type="EMBL" id="KRL98304.1"/>
    </source>
</evidence>
<dbReference type="PATRIC" id="fig|1423753.3.peg.108"/>
<proteinExistence type="predicted"/>
<evidence type="ECO:0000256" key="1">
    <source>
        <dbReference type="SAM" id="Phobius"/>
    </source>
</evidence>
<accession>A0A0R1UYE2</accession>
<name>A0A0R1UYE2_9LACO</name>
<organism evidence="2 3">
    <name type="scientific">Levilactobacillus hammesii DSM 16381</name>
    <dbReference type="NCBI Taxonomy" id="1423753"/>
    <lineage>
        <taxon>Bacteria</taxon>
        <taxon>Bacillati</taxon>
        <taxon>Bacillota</taxon>
        <taxon>Bacilli</taxon>
        <taxon>Lactobacillales</taxon>
        <taxon>Lactobacillaceae</taxon>
        <taxon>Levilactobacillus</taxon>
    </lineage>
</organism>
<comment type="caution">
    <text evidence="2">The sequence shown here is derived from an EMBL/GenBank/DDBJ whole genome shotgun (WGS) entry which is preliminary data.</text>
</comment>
<feature type="transmembrane region" description="Helical" evidence="1">
    <location>
        <begin position="30"/>
        <end position="48"/>
    </location>
</feature>
<reference evidence="2 3" key="1">
    <citation type="journal article" date="2015" name="Genome Announc.">
        <title>Expanding the biotechnology potential of lactobacilli through comparative genomics of 213 strains and associated genera.</title>
        <authorList>
            <person name="Sun Z."/>
            <person name="Harris H.M."/>
            <person name="McCann A."/>
            <person name="Guo C."/>
            <person name="Argimon S."/>
            <person name="Zhang W."/>
            <person name="Yang X."/>
            <person name="Jeffery I.B."/>
            <person name="Cooney J.C."/>
            <person name="Kagawa T.F."/>
            <person name="Liu W."/>
            <person name="Song Y."/>
            <person name="Salvetti E."/>
            <person name="Wrobel A."/>
            <person name="Rasinkangas P."/>
            <person name="Parkhill J."/>
            <person name="Rea M.C."/>
            <person name="O'Sullivan O."/>
            <person name="Ritari J."/>
            <person name="Douillard F.P."/>
            <person name="Paul Ross R."/>
            <person name="Yang R."/>
            <person name="Briner A.E."/>
            <person name="Felis G.E."/>
            <person name="de Vos W.M."/>
            <person name="Barrangou R."/>
            <person name="Klaenhammer T.R."/>
            <person name="Caufield P.W."/>
            <person name="Cui Y."/>
            <person name="Zhang H."/>
            <person name="O'Toole P.W."/>
        </authorList>
    </citation>
    <scope>NUCLEOTIDE SEQUENCE [LARGE SCALE GENOMIC DNA]</scope>
    <source>
        <strain evidence="2 3">DSM 16381</strain>
    </source>
</reference>
<gene>
    <name evidence="2" type="ORF">FD28_GL000103</name>
</gene>
<keyword evidence="1" id="KW-0812">Transmembrane</keyword>
<dbReference type="Proteomes" id="UP000051580">
    <property type="component" value="Unassembled WGS sequence"/>
</dbReference>
<keyword evidence="1" id="KW-0472">Membrane</keyword>